<proteinExistence type="predicted"/>
<dbReference type="EMBL" id="CM031814">
    <property type="protein sequence ID" value="KAG6650159.1"/>
    <property type="molecule type" value="Genomic_DNA"/>
</dbReference>
<gene>
    <name evidence="1" type="ORF">CIPAW_06G022800</name>
</gene>
<name>A0A8T1Q011_CARIL</name>
<evidence type="ECO:0000313" key="1">
    <source>
        <dbReference type="EMBL" id="KAG6650159.1"/>
    </source>
</evidence>
<evidence type="ECO:0000313" key="2">
    <source>
        <dbReference type="Proteomes" id="UP000811609"/>
    </source>
</evidence>
<dbReference type="Proteomes" id="UP000811609">
    <property type="component" value="Chromosome 6"/>
</dbReference>
<sequence length="30" mass="3560">MMMMIPFLLISENKFRLSIAHKPNLESPRD</sequence>
<dbReference type="AlphaFoldDB" id="A0A8T1Q011"/>
<organism evidence="1 2">
    <name type="scientific">Carya illinoinensis</name>
    <name type="common">Pecan</name>
    <dbReference type="NCBI Taxonomy" id="32201"/>
    <lineage>
        <taxon>Eukaryota</taxon>
        <taxon>Viridiplantae</taxon>
        <taxon>Streptophyta</taxon>
        <taxon>Embryophyta</taxon>
        <taxon>Tracheophyta</taxon>
        <taxon>Spermatophyta</taxon>
        <taxon>Magnoliopsida</taxon>
        <taxon>eudicotyledons</taxon>
        <taxon>Gunneridae</taxon>
        <taxon>Pentapetalae</taxon>
        <taxon>rosids</taxon>
        <taxon>fabids</taxon>
        <taxon>Fagales</taxon>
        <taxon>Juglandaceae</taxon>
        <taxon>Carya</taxon>
    </lineage>
</organism>
<reference evidence="1" key="1">
    <citation type="submission" date="2020-12" db="EMBL/GenBank/DDBJ databases">
        <title>WGS assembly of Carya illinoinensis cv. Pawnee.</title>
        <authorList>
            <person name="Platts A."/>
            <person name="Shu S."/>
            <person name="Wright S."/>
            <person name="Barry K."/>
            <person name="Edger P."/>
            <person name="Pires J.C."/>
            <person name="Schmutz J."/>
        </authorList>
    </citation>
    <scope>NUCLEOTIDE SEQUENCE</scope>
    <source>
        <tissue evidence="1">Leaf</tissue>
    </source>
</reference>
<protein>
    <submittedName>
        <fullName evidence="1">Uncharacterized protein</fullName>
    </submittedName>
</protein>
<keyword evidence="2" id="KW-1185">Reference proteome</keyword>
<accession>A0A8T1Q011</accession>
<comment type="caution">
    <text evidence="1">The sequence shown here is derived from an EMBL/GenBank/DDBJ whole genome shotgun (WGS) entry which is preliminary data.</text>
</comment>